<evidence type="ECO:0000313" key="3">
    <source>
        <dbReference type="Proteomes" id="UP000199060"/>
    </source>
</evidence>
<dbReference type="AlphaFoldDB" id="A0A1G6MFY7"/>
<dbReference type="Proteomes" id="UP000199060">
    <property type="component" value="Unassembled WGS sequence"/>
</dbReference>
<gene>
    <name evidence="2" type="ORF">SAMN04488104_1001159</name>
</gene>
<dbReference type="Gene3D" id="3.30.2310.20">
    <property type="entry name" value="RelE-like"/>
    <property type="match status" value="1"/>
</dbReference>
<protein>
    <submittedName>
        <fullName evidence="2">ParE toxin of type II toxin-antitoxin system, parDE</fullName>
    </submittedName>
</protein>
<dbReference type="Pfam" id="PF05016">
    <property type="entry name" value="ParE_toxin"/>
    <property type="match status" value="1"/>
</dbReference>
<keyword evidence="1" id="KW-1277">Toxin-antitoxin system</keyword>
<sequence>MADYKLSHEAKNDLIRIYLFGVERFGMSQADKYYNNLFHCFEMIAQRPFSFIMTSSRSSTTRSNHFFRFTL</sequence>
<accession>A0A1G6MFY7</accession>
<organism evidence="2 3">
    <name type="scientific">Algoriphagus faecimaris</name>
    <dbReference type="NCBI Taxonomy" id="686796"/>
    <lineage>
        <taxon>Bacteria</taxon>
        <taxon>Pseudomonadati</taxon>
        <taxon>Bacteroidota</taxon>
        <taxon>Cytophagia</taxon>
        <taxon>Cytophagales</taxon>
        <taxon>Cyclobacteriaceae</taxon>
        <taxon>Algoriphagus</taxon>
    </lineage>
</organism>
<reference evidence="3" key="1">
    <citation type="submission" date="2016-10" db="EMBL/GenBank/DDBJ databases">
        <authorList>
            <person name="Varghese N."/>
            <person name="Submissions S."/>
        </authorList>
    </citation>
    <scope>NUCLEOTIDE SEQUENCE [LARGE SCALE GENOMIC DNA]</scope>
    <source>
        <strain evidence="3">DSM 23095</strain>
    </source>
</reference>
<dbReference type="InterPro" id="IPR035093">
    <property type="entry name" value="RelE/ParE_toxin_dom_sf"/>
</dbReference>
<keyword evidence="3" id="KW-1185">Reference proteome</keyword>
<dbReference type="EMBL" id="FNAC01000001">
    <property type="protein sequence ID" value="SDC54187.1"/>
    <property type="molecule type" value="Genomic_DNA"/>
</dbReference>
<dbReference type="RefSeq" id="WP_087937585.1">
    <property type="nucleotide sequence ID" value="NZ_FNAC01000001.1"/>
</dbReference>
<name>A0A1G6MFY7_9BACT</name>
<evidence type="ECO:0000256" key="1">
    <source>
        <dbReference type="ARBA" id="ARBA00022649"/>
    </source>
</evidence>
<dbReference type="STRING" id="686796.SAMN04488104_1001159"/>
<proteinExistence type="predicted"/>
<dbReference type="OrthoDB" id="516834at2"/>
<dbReference type="InterPro" id="IPR007712">
    <property type="entry name" value="RelE/ParE_toxin"/>
</dbReference>
<evidence type="ECO:0000313" key="2">
    <source>
        <dbReference type="EMBL" id="SDC54187.1"/>
    </source>
</evidence>